<evidence type="ECO:0000256" key="7">
    <source>
        <dbReference type="ARBA" id="ARBA00023014"/>
    </source>
</evidence>
<dbReference type="InterPro" id="IPR051198">
    <property type="entry name" value="BchE-like"/>
</dbReference>
<dbReference type="InterPro" id="IPR058240">
    <property type="entry name" value="rSAM_sf"/>
</dbReference>
<sequence>MKNILLVNPRGNIFGKNEKMSNFLQESEYMESFKLLWSGPNLGLLTLAALFPEDWECTYIDENYRSIDSTKEYDIVFLSAMTQQIVRAYEIADYYKAKNIFTVIGGIHVSTLPEDAQHHVDVVLSGEAENVWFDFYSDYCKGSCKKIYIPKKNTVYQFEIPLIPRYDLLMDYNYPLITVQTTRGCPHNCSFCAASKVFGNKYRRKSNEQIIREFTLVKKLFPDRLILFADDNAFVYTSLSIELLKQLEELSIRFIAQVDISIANKTELLKAMAKAGCQWVVIGFESVNVNSLYELDDINWKYKQSKNYPALIRSIQSFGIGIYGTFIIGLDCDNINIFQDTAQFIIDNQLYSANITVPTPLPGTKMRTQMQEKGRILDYGWDYYTLWDVVVKFTNFTKEEIEDGLVQLYKKINSEENIKKRLAHLKQLAKNRNVVLAEK</sequence>
<dbReference type="CDD" id="cd02068">
    <property type="entry name" value="radical_SAM_B12_BD"/>
    <property type="match status" value="1"/>
</dbReference>
<evidence type="ECO:0000259" key="8">
    <source>
        <dbReference type="PROSITE" id="PS51918"/>
    </source>
</evidence>
<keyword evidence="3" id="KW-0808">Transferase</keyword>
<feature type="domain" description="Radical SAM core" evidence="8">
    <location>
        <begin position="171"/>
        <end position="397"/>
    </location>
</feature>
<evidence type="ECO:0000313" key="9">
    <source>
        <dbReference type="EMBL" id="PXV95578.1"/>
    </source>
</evidence>
<dbReference type="SFLD" id="SFLDS00029">
    <property type="entry name" value="Radical_SAM"/>
    <property type="match status" value="1"/>
</dbReference>
<dbReference type="InterPro" id="IPR034466">
    <property type="entry name" value="Methyltransferase_Class_B"/>
</dbReference>
<proteinExistence type="predicted"/>
<reference evidence="9 10" key="1">
    <citation type="submission" date="2018-05" db="EMBL/GenBank/DDBJ databases">
        <title>Genomic Encyclopedia of Type Strains, Phase IV (KMG-IV): sequencing the most valuable type-strain genomes for metagenomic binning, comparative biology and taxonomic classification.</title>
        <authorList>
            <person name="Goeker M."/>
        </authorList>
    </citation>
    <scope>NUCLEOTIDE SEQUENCE [LARGE SCALE GENOMIC DNA]</scope>
    <source>
        <strain evidence="9 10">DSM 28816</strain>
    </source>
</reference>
<dbReference type="InterPro" id="IPR006638">
    <property type="entry name" value="Elp3/MiaA/NifB-like_rSAM"/>
</dbReference>
<dbReference type="PROSITE" id="PS51918">
    <property type="entry name" value="RADICAL_SAM"/>
    <property type="match status" value="1"/>
</dbReference>
<evidence type="ECO:0000256" key="2">
    <source>
        <dbReference type="ARBA" id="ARBA00022603"/>
    </source>
</evidence>
<evidence type="ECO:0000256" key="6">
    <source>
        <dbReference type="ARBA" id="ARBA00023004"/>
    </source>
</evidence>
<dbReference type="GO" id="GO:0003824">
    <property type="term" value="F:catalytic activity"/>
    <property type="evidence" value="ECO:0007669"/>
    <property type="project" value="InterPro"/>
</dbReference>
<keyword evidence="2" id="KW-0489">Methyltransferase</keyword>
<dbReference type="Pfam" id="PF04055">
    <property type="entry name" value="Radical_SAM"/>
    <property type="match status" value="1"/>
</dbReference>
<evidence type="ECO:0000256" key="4">
    <source>
        <dbReference type="ARBA" id="ARBA00022691"/>
    </source>
</evidence>
<dbReference type="SFLD" id="SFLDG01123">
    <property type="entry name" value="methyltransferase_(Class_B)"/>
    <property type="match status" value="1"/>
</dbReference>
<evidence type="ECO:0000256" key="5">
    <source>
        <dbReference type="ARBA" id="ARBA00022723"/>
    </source>
</evidence>
<keyword evidence="7" id="KW-0411">Iron-sulfur</keyword>
<dbReference type="InterPro" id="IPR007197">
    <property type="entry name" value="rSAM"/>
</dbReference>
<organism evidence="9 10">
    <name type="scientific">Lachnotalea glycerini</name>
    <dbReference type="NCBI Taxonomy" id="1763509"/>
    <lineage>
        <taxon>Bacteria</taxon>
        <taxon>Bacillati</taxon>
        <taxon>Bacillota</taxon>
        <taxon>Clostridia</taxon>
        <taxon>Lachnospirales</taxon>
        <taxon>Lachnospiraceae</taxon>
        <taxon>Lachnotalea</taxon>
    </lineage>
</organism>
<dbReference type="GO" id="GO:0051539">
    <property type="term" value="F:4 iron, 4 sulfur cluster binding"/>
    <property type="evidence" value="ECO:0007669"/>
    <property type="project" value="UniProtKB-KW"/>
</dbReference>
<dbReference type="PANTHER" id="PTHR43409:SF7">
    <property type="entry name" value="BLL1977 PROTEIN"/>
    <property type="match status" value="1"/>
</dbReference>
<dbReference type="CDD" id="cd01335">
    <property type="entry name" value="Radical_SAM"/>
    <property type="match status" value="1"/>
</dbReference>
<evidence type="ECO:0000256" key="1">
    <source>
        <dbReference type="ARBA" id="ARBA00001966"/>
    </source>
</evidence>
<dbReference type="Proteomes" id="UP000247523">
    <property type="component" value="Unassembled WGS sequence"/>
</dbReference>
<dbReference type="EMBL" id="QICS01000001">
    <property type="protein sequence ID" value="PXV95578.1"/>
    <property type="molecule type" value="Genomic_DNA"/>
</dbReference>
<evidence type="ECO:0000256" key="3">
    <source>
        <dbReference type="ARBA" id="ARBA00022679"/>
    </source>
</evidence>
<dbReference type="SMART" id="SM00729">
    <property type="entry name" value="Elp3"/>
    <property type="match status" value="1"/>
</dbReference>
<evidence type="ECO:0000313" key="10">
    <source>
        <dbReference type="Proteomes" id="UP000247523"/>
    </source>
</evidence>
<accession>A0A318F110</accession>
<gene>
    <name evidence="9" type="ORF">C8E03_101207</name>
</gene>
<dbReference type="SUPFAM" id="SSF102114">
    <property type="entry name" value="Radical SAM enzymes"/>
    <property type="match status" value="1"/>
</dbReference>
<keyword evidence="6" id="KW-0408">Iron</keyword>
<dbReference type="InterPro" id="IPR006158">
    <property type="entry name" value="Cobalamin-bd"/>
</dbReference>
<protein>
    <submittedName>
        <fullName evidence="9">Radical SAM superfamily enzyme YgiQ (UPF0313 family)</fullName>
    </submittedName>
</protein>
<comment type="caution">
    <text evidence="9">The sequence shown here is derived from an EMBL/GenBank/DDBJ whole genome shotgun (WGS) entry which is preliminary data.</text>
</comment>
<dbReference type="RefSeq" id="WP_110290031.1">
    <property type="nucleotide sequence ID" value="NZ_QICS01000001.1"/>
</dbReference>
<name>A0A318F110_9FIRM</name>
<dbReference type="PANTHER" id="PTHR43409">
    <property type="entry name" value="ANAEROBIC MAGNESIUM-PROTOPORPHYRIN IX MONOMETHYL ESTER CYCLASE-RELATED"/>
    <property type="match status" value="1"/>
</dbReference>
<dbReference type="GO" id="GO:0005829">
    <property type="term" value="C:cytosol"/>
    <property type="evidence" value="ECO:0007669"/>
    <property type="project" value="TreeGrafter"/>
</dbReference>
<dbReference type="Gene3D" id="3.40.50.280">
    <property type="entry name" value="Cobalamin-binding domain"/>
    <property type="match status" value="1"/>
</dbReference>
<dbReference type="InterPro" id="IPR023404">
    <property type="entry name" value="rSAM_horseshoe"/>
</dbReference>
<dbReference type="GO" id="GO:0031419">
    <property type="term" value="F:cobalamin binding"/>
    <property type="evidence" value="ECO:0007669"/>
    <property type="project" value="InterPro"/>
</dbReference>
<comment type="cofactor">
    <cofactor evidence="1">
        <name>[4Fe-4S] cluster</name>
        <dbReference type="ChEBI" id="CHEBI:49883"/>
    </cofactor>
</comment>
<dbReference type="GO" id="GO:0046872">
    <property type="term" value="F:metal ion binding"/>
    <property type="evidence" value="ECO:0007669"/>
    <property type="project" value="UniProtKB-KW"/>
</dbReference>
<keyword evidence="4" id="KW-0949">S-adenosyl-L-methionine</keyword>
<dbReference type="AlphaFoldDB" id="A0A318F110"/>
<dbReference type="Gene3D" id="3.80.30.20">
    <property type="entry name" value="tm_1862 like domain"/>
    <property type="match status" value="1"/>
</dbReference>
<dbReference type="Pfam" id="PF02310">
    <property type="entry name" value="B12-binding"/>
    <property type="match status" value="1"/>
</dbReference>
<keyword evidence="5" id="KW-0479">Metal-binding</keyword>
<dbReference type="SFLD" id="SFLDG01082">
    <property type="entry name" value="B12-binding_domain_containing"/>
    <property type="match status" value="1"/>
</dbReference>